<dbReference type="InterPro" id="IPR009769">
    <property type="entry name" value="EDR2_C"/>
</dbReference>
<dbReference type="Proteomes" id="UP001516023">
    <property type="component" value="Unassembled WGS sequence"/>
</dbReference>
<feature type="compositionally biased region" description="Polar residues" evidence="1">
    <location>
        <begin position="73"/>
        <end position="97"/>
    </location>
</feature>
<evidence type="ECO:0000313" key="4">
    <source>
        <dbReference type="Proteomes" id="UP001516023"/>
    </source>
</evidence>
<dbReference type="PANTHER" id="PTHR12136:SF41">
    <property type="entry name" value="PLECKSTRIN HOMOLOGY (PH) AND LIPID-BINDING START DOMAINS-CONTAINING PROTEIN"/>
    <property type="match status" value="1"/>
</dbReference>
<keyword evidence="4" id="KW-1185">Reference proteome</keyword>
<dbReference type="EMBL" id="JABMIG020000030">
    <property type="protein sequence ID" value="KAL3800848.1"/>
    <property type="molecule type" value="Genomic_DNA"/>
</dbReference>
<dbReference type="AlphaFoldDB" id="A0ABD3QLI2"/>
<feature type="region of interest" description="Disordered" evidence="1">
    <location>
        <begin position="1"/>
        <end position="106"/>
    </location>
</feature>
<dbReference type="PANTHER" id="PTHR12136">
    <property type="entry name" value="ENHANCED DISEASE RESISTANCE-RELATED"/>
    <property type="match status" value="1"/>
</dbReference>
<evidence type="ECO:0000313" key="3">
    <source>
        <dbReference type="EMBL" id="KAL3800848.1"/>
    </source>
</evidence>
<feature type="domain" description="Protein ENHANCED DISEASE RESISTANCE 2 C-terminal" evidence="2">
    <location>
        <begin position="132"/>
        <end position="367"/>
    </location>
</feature>
<evidence type="ECO:0000256" key="1">
    <source>
        <dbReference type="SAM" id="MobiDB-lite"/>
    </source>
</evidence>
<comment type="caution">
    <text evidence="3">The sequence shown here is derived from an EMBL/GenBank/DDBJ whole genome shotgun (WGS) entry which is preliminary data.</text>
</comment>
<accession>A0ABD3QLI2</accession>
<dbReference type="InterPro" id="IPR045096">
    <property type="entry name" value="EDR2-like"/>
</dbReference>
<evidence type="ECO:0000259" key="2">
    <source>
        <dbReference type="Pfam" id="PF07059"/>
    </source>
</evidence>
<feature type="compositionally biased region" description="Basic and acidic residues" evidence="1">
    <location>
        <begin position="52"/>
        <end position="65"/>
    </location>
</feature>
<sequence length="377" mass="41804">MQHEEQILAAIRRSSVSRRLQPLSLPDACRQRARSAERNIPEPDSDTEVGASDDRSPRRFTRIDSDPLDSTGDAVTSQSESSLADSGAETTAQTPPQDSAFPNEKPHHNHVMVALPTLPRYPIAETKNQNCWSEPHASKCFKVRGPNYTIDKKKISSGPYIFPARGADLILTNQFSGPGTDIALRHSVLAGRVRSMPTFIINFCFPWGVLVNYYEIPKLYSSFLEKKENGETIHDELLECLAPHERTIIRFLTGDDEHRQSKLKLIPVCIEGPWVVKQMVAGKPAIIGKRLPVAYKYHPADKSRGIAECFEADLDISASDPVGKKVVKLCRSYMTSVTVDIGVVIEGAEDDELPEQMLGCIRLHKLDALLAPTLPPS</sequence>
<name>A0ABD3QLI2_9STRA</name>
<organism evidence="3 4">
    <name type="scientific">Cyclotella cryptica</name>
    <dbReference type="NCBI Taxonomy" id="29204"/>
    <lineage>
        <taxon>Eukaryota</taxon>
        <taxon>Sar</taxon>
        <taxon>Stramenopiles</taxon>
        <taxon>Ochrophyta</taxon>
        <taxon>Bacillariophyta</taxon>
        <taxon>Coscinodiscophyceae</taxon>
        <taxon>Thalassiosirophycidae</taxon>
        <taxon>Stephanodiscales</taxon>
        <taxon>Stephanodiscaceae</taxon>
        <taxon>Cyclotella</taxon>
    </lineage>
</organism>
<dbReference type="Pfam" id="PF07059">
    <property type="entry name" value="EDR2_C"/>
    <property type="match status" value="1"/>
</dbReference>
<reference evidence="3 4" key="1">
    <citation type="journal article" date="2020" name="G3 (Bethesda)">
        <title>Improved Reference Genome for Cyclotella cryptica CCMP332, a Model for Cell Wall Morphogenesis, Salinity Adaptation, and Lipid Production in Diatoms (Bacillariophyta).</title>
        <authorList>
            <person name="Roberts W.R."/>
            <person name="Downey K.M."/>
            <person name="Ruck E.C."/>
            <person name="Traller J.C."/>
            <person name="Alverson A.J."/>
        </authorList>
    </citation>
    <scope>NUCLEOTIDE SEQUENCE [LARGE SCALE GENOMIC DNA]</scope>
    <source>
        <strain evidence="3 4">CCMP332</strain>
    </source>
</reference>
<gene>
    <name evidence="3" type="ORF">HJC23_001685</name>
</gene>
<protein>
    <recommendedName>
        <fullName evidence="2">Protein ENHANCED DISEASE RESISTANCE 2 C-terminal domain-containing protein</fullName>
    </recommendedName>
</protein>
<proteinExistence type="predicted"/>